<feature type="compositionally biased region" description="Polar residues" evidence="1">
    <location>
        <begin position="120"/>
        <end position="143"/>
    </location>
</feature>
<sequence length="179" mass="20635">MTDATNKRKIDTNNEDIHNRKILKQQIKEMGEYYNTNNLAKIFNITQKNQVRPNLNVQLRNSTSGLTDTESLGSKSNSQDKETWENLNLNKTCETQPSDENAQLMETSNRYDSVNNLNEQASTSAGHNSNQNNYPRASEQNKQARPPPIHFKNSNIRLIINKMKSNNIEKSDYYIKQID</sequence>
<proteinExistence type="predicted"/>
<organism evidence="2 3">
    <name type="scientific">Microctonus aethiopoides</name>
    <dbReference type="NCBI Taxonomy" id="144406"/>
    <lineage>
        <taxon>Eukaryota</taxon>
        <taxon>Metazoa</taxon>
        <taxon>Ecdysozoa</taxon>
        <taxon>Arthropoda</taxon>
        <taxon>Hexapoda</taxon>
        <taxon>Insecta</taxon>
        <taxon>Pterygota</taxon>
        <taxon>Neoptera</taxon>
        <taxon>Endopterygota</taxon>
        <taxon>Hymenoptera</taxon>
        <taxon>Apocrita</taxon>
        <taxon>Ichneumonoidea</taxon>
        <taxon>Braconidae</taxon>
        <taxon>Euphorinae</taxon>
        <taxon>Microctonus</taxon>
    </lineage>
</organism>
<gene>
    <name evidence="2" type="ORF">PV328_011782</name>
</gene>
<comment type="caution">
    <text evidence="2">The sequence shown here is derived from an EMBL/GenBank/DDBJ whole genome shotgun (WGS) entry which is preliminary data.</text>
</comment>
<name>A0AA39FHK4_9HYME</name>
<feature type="region of interest" description="Disordered" evidence="1">
    <location>
        <begin position="120"/>
        <end position="150"/>
    </location>
</feature>
<keyword evidence="3" id="KW-1185">Reference proteome</keyword>
<accession>A0AA39FHK4</accession>
<feature type="compositionally biased region" description="Polar residues" evidence="1">
    <location>
        <begin position="61"/>
        <end position="77"/>
    </location>
</feature>
<evidence type="ECO:0000256" key="1">
    <source>
        <dbReference type="SAM" id="MobiDB-lite"/>
    </source>
</evidence>
<reference evidence="2" key="1">
    <citation type="journal article" date="2023" name="bioRxiv">
        <title>Scaffold-level genome assemblies of two parasitoid biocontrol wasps reveal the parthenogenesis mechanism and an associated novel virus.</title>
        <authorList>
            <person name="Inwood S."/>
            <person name="Skelly J."/>
            <person name="Guhlin J."/>
            <person name="Harrop T."/>
            <person name="Goldson S."/>
            <person name="Dearden P."/>
        </authorList>
    </citation>
    <scope>NUCLEOTIDE SEQUENCE</scope>
    <source>
        <strain evidence="2">Irish</strain>
        <tissue evidence="2">Whole body</tissue>
    </source>
</reference>
<evidence type="ECO:0000313" key="2">
    <source>
        <dbReference type="EMBL" id="KAK0169633.1"/>
    </source>
</evidence>
<protein>
    <submittedName>
        <fullName evidence="2">Uncharacterized protein</fullName>
    </submittedName>
</protein>
<evidence type="ECO:0000313" key="3">
    <source>
        <dbReference type="Proteomes" id="UP001168990"/>
    </source>
</evidence>
<dbReference type="AlphaFoldDB" id="A0AA39FHK4"/>
<feature type="region of interest" description="Disordered" evidence="1">
    <location>
        <begin position="61"/>
        <end position="82"/>
    </location>
</feature>
<reference evidence="2" key="2">
    <citation type="submission" date="2023-03" db="EMBL/GenBank/DDBJ databases">
        <authorList>
            <person name="Inwood S.N."/>
            <person name="Skelly J.G."/>
            <person name="Guhlin J."/>
            <person name="Harrop T.W.R."/>
            <person name="Goldson S.G."/>
            <person name="Dearden P.K."/>
        </authorList>
    </citation>
    <scope>NUCLEOTIDE SEQUENCE</scope>
    <source>
        <strain evidence="2">Irish</strain>
        <tissue evidence="2">Whole body</tissue>
    </source>
</reference>
<dbReference type="Proteomes" id="UP001168990">
    <property type="component" value="Unassembled WGS sequence"/>
</dbReference>
<dbReference type="EMBL" id="JAQQBS010000041">
    <property type="protein sequence ID" value="KAK0169633.1"/>
    <property type="molecule type" value="Genomic_DNA"/>
</dbReference>